<evidence type="ECO:0000256" key="1">
    <source>
        <dbReference type="ARBA" id="ARBA00022801"/>
    </source>
</evidence>
<evidence type="ECO:0000256" key="2">
    <source>
        <dbReference type="ARBA" id="ARBA00022963"/>
    </source>
</evidence>
<feature type="short sequence motif" description="GXSXG" evidence="4">
    <location>
        <begin position="35"/>
        <end position="39"/>
    </location>
</feature>
<feature type="short sequence motif" description="DGA/G" evidence="4">
    <location>
        <begin position="140"/>
        <end position="142"/>
    </location>
</feature>
<evidence type="ECO:0000259" key="5">
    <source>
        <dbReference type="PROSITE" id="PS51635"/>
    </source>
</evidence>
<feature type="active site" description="Nucleophile" evidence="4">
    <location>
        <position position="37"/>
    </location>
</feature>
<accession>A0ABW4E473</accession>
<dbReference type="InterPro" id="IPR016035">
    <property type="entry name" value="Acyl_Trfase/lysoPLipase"/>
</dbReference>
<dbReference type="Proteomes" id="UP001597252">
    <property type="component" value="Unassembled WGS sequence"/>
</dbReference>
<feature type="domain" description="PNPLA" evidence="5">
    <location>
        <begin position="5"/>
        <end position="153"/>
    </location>
</feature>
<dbReference type="PANTHER" id="PTHR14226">
    <property type="entry name" value="NEUROPATHY TARGET ESTERASE/SWISS CHEESE D.MELANOGASTER"/>
    <property type="match status" value="1"/>
</dbReference>
<gene>
    <name evidence="6" type="ORF">ACFQ5J_03770</name>
</gene>
<proteinExistence type="predicted"/>
<dbReference type="InterPro" id="IPR050301">
    <property type="entry name" value="NTE"/>
</dbReference>
<keyword evidence="1 4" id="KW-0378">Hydrolase</keyword>
<dbReference type="InterPro" id="IPR002641">
    <property type="entry name" value="PNPLA_dom"/>
</dbReference>
<keyword evidence="7" id="KW-1185">Reference proteome</keyword>
<reference evidence="7" key="1">
    <citation type="journal article" date="2019" name="Int. J. Syst. Evol. Microbiol.">
        <title>The Global Catalogue of Microorganisms (GCM) 10K type strain sequencing project: providing services to taxonomists for standard genome sequencing and annotation.</title>
        <authorList>
            <consortium name="The Broad Institute Genomics Platform"/>
            <consortium name="The Broad Institute Genome Sequencing Center for Infectious Disease"/>
            <person name="Wu L."/>
            <person name="Ma J."/>
        </authorList>
    </citation>
    <scope>NUCLEOTIDE SEQUENCE [LARGE SCALE GENOMIC DNA]</scope>
    <source>
        <strain evidence="7">CCM 8903</strain>
    </source>
</reference>
<evidence type="ECO:0000256" key="3">
    <source>
        <dbReference type="ARBA" id="ARBA00023098"/>
    </source>
</evidence>
<dbReference type="Pfam" id="PF01734">
    <property type="entry name" value="Patatin"/>
    <property type="match status" value="2"/>
</dbReference>
<evidence type="ECO:0000313" key="6">
    <source>
        <dbReference type="EMBL" id="MFD1484349.1"/>
    </source>
</evidence>
<feature type="active site" description="Proton acceptor" evidence="4">
    <location>
        <position position="140"/>
    </location>
</feature>
<dbReference type="Gene3D" id="3.40.1090.10">
    <property type="entry name" value="Cytosolic phospholipase A2 catalytic domain"/>
    <property type="match status" value="2"/>
</dbReference>
<name>A0ABW4E473_9LACO</name>
<keyword evidence="2 4" id="KW-0442">Lipid degradation</keyword>
<dbReference type="PROSITE" id="PS51635">
    <property type="entry name" value="PNPLA"/>
    <property type="match status" value="1"/>
</dbReference>
<keyword evidence="3 4" id="KW-0443">Lipid metabolism</keyword>
<dbReference type="PANTHER" id="PTHR14226:SF29">
    <property type="entry name" value="NEUROPATHY TARGET ESTERASE SWS"/>
    <property type="match status" value="1"/>
</dbReference>
<dbReference type="RefSeq" id="WP_125750556.1">
    <property type="nucleotide sequence ID" value="NZ_JBHTON010000007.1"/>
</dbReference>
<sequence>MVLAIVFGGGGARGAFQAGVWSALAPLIQPQFVIGSSIGAVNAWATTRLAPSALCQWWLTAAPNRLLPYAKGTFAPVLARLAQLPRRANWPALAVCTPLGRPGSHVVTLSAAHAANWLAASCALPGWFAPVKVAGHWYIDGGVRNDLPVTIAQALGATAIIAIGAGGLGPTPQAETVPNILPPAGLGKMFDWSKKARQKALMAGRQAGAEWIASTEFRRLVEISSKRVQNGK</sequence>
<protein>
    <submittedName>
        <fullName evidence="6">Patatin-like phospholipase family protein</fullName>
    </submittedName>
</protein>
<comment type="caution">
    <text evidence="6">The sequence shown here is derived from an EMBL/GenBank/DDBJ whole genome shotgun (WGS) entry which is preliminary data.</text>
</comment>
<organism evidence="6 7">
    <name type="scientific">Lacticaseibacillus baoqingensis</name>
    <dbReference type="NCBI Taxonomy" id="2486013"/>
    <lineage>
        <taxon>Bacteria</taxon>
        <taxon>Bacillati</taxon>
        <taxon>Bacillota</taxon>
        <taxon>Bacilli</taxon>
        <taxon>Lactobacillales</taxon>
        <taxon>Lactobacillaceae</taxon>
        <taxon>Lacticaseibacillus</taxon>
    </lineage>
</organism>
<dbReference type="EMBL" id="JBHTON010000007">
    <property type="protein sequence ID" value="MFD1484349.1"/>
    <property type="molecule type" value="Genomic_DNA"/>
</dbReference>
<dbReference type="SUPFAM" id="SSF52151">
    <property type="entry name" value="FabD/lysophospholipase-like"/>
    <property type="match status" value="1"/>
</dbReference>
<feature type="short sequence motif" description="GXGXXG" evidence="4">
    <location>
        <begin position="9"/>
        <end position="14"/>
    </location>
</feature>
<evidence type="ECO:0000313" key="7">
    <source>
        <dbReference type="Proteomes" id="UP001597252"/>
    </source>
</evidence>
<evidence type="ECO:0000256" key="4">
    <source>
        <dbReference type="PROSITE-ProRule" id="PRU01161"/>
    </source>
</evidence>